<dbReference type="PROSITE" id="PS50157">
    <property type="entry name" value="ZINC_FINGER_C2H2_2"/>
    <property type="match status" value="3"/>
</dbReference>
<evidence type="ECO:0000256" key="7">
    <source>
        <dbReference type="PROSITE-ProRule" id="PRU00042"/>
    </source>
</evidence>
<feature type="region of interest" description="Disordered" evidence="8">
    <location>
        <begin position="501"/>
        <end position="520"/>
    </location>
</feature>
<evidence type="ECO:0000256" key="8">
    <source>
        <dbReference type="SAM" id="MobiDB-lite"/>
    </source>
</evidence>
<protein>
    <recommendedName>
        <fullName evidence="9">C2H2-type domain-containing protein</fullName>
    </recommendedName>
</protein>
<dbReference type="EMBL" id="JADGKB010000080">
    <property type="protein sequence ID" value="KAJ3254666.1"/>
    <property type="molecule type" value="Genomic_DNA"/>
</dbReference>
<keyword evidence="4 7" id="KW-0863">Zinc-finger</keyword>
<keyword evidence="3" id="KW-0677">Repeat</keyword>
<dbReference type="GO" id="GO:0008270">
    <property type="term" value="F:zinc ion binding"/>
    <property type="evidence" value="ECO:0007669"/>
    <property type="project" value="UniProtKB-KW"/>
</dbReference>
<keyword evidence="2" id="KW-0479">Metal-binding</keyword>
<dbReference type="InterPro" id="IPR043359">
    <property type="entry name" value="GLI-like"/>
</dbReference>
<dbReference type="Proteomes" id="UP001210925">
    <property type="component" value="Unassembled WGS sequence"/>
</dbReference>
<dbReference type="PROSITE" id="PS00028">
    <property type="entry name" value="ZINC_FINGER_C2H2_1"/>
    <property type="match status" value="3"/>
</dbReference>
<evidence type="ECO:0000256" key="1">
    <source>
        <dbReference type="ARBA" id="ARBA00004123"/>
    </source>
</evidence>
<feature type="compositionally biased region" description="Polar residues" evidence="8">
    <location>
        <begin position="198"/>
        <end position="214"/>
    </location>
</feature>
<dbReference type="GO" id="GO:0000978">
    <property type="term" value="F:RNA polymerase II cis-regulatory region sequence-specific DNA binding"/>
    <property type="evidence" value="ECO:0007669"/>
    <property type="project" value="TreeGrafter"/>
</dbReference>
<feature type="domain" description="C2H2-type" evidence="9">
    <location>
        <begin position="369"/>
        <end position="398"/>
    </location>
</feature>
<dbReference type="Pfam" id="PF23561">
    <property type="entry name" value="zf-C2H2_15"/>
    <property type="match status" value="1"/>
</dbReference>
<comment type="subcellular location">
    <subcellularLocation>
        <location evidence="1">Nucleus</location>
    </subcellularLocation>
</comment>
<evidence type="ECO:0000256" key="3">
    <source>
        <dbReference type="ARBA" id="ARBA00022737"/>
    </source>
</evidence>
<dbReference type="PANTHER" id="PTHR45718">
    <property type="entry name" value="TRANSCRIPTIONAL ACTIVATOR CUBITUS INTERRUPTUS"/>
    <property type="match status" value="1"/>
</dbReference>
<evidence type="ECO:0000256" key="4">
    <source>
        <dbReference type="ARBA" id="ARBA00022771"/>
    </source>
</evidence>
<dbReference type="SUPFAM" id="SSF57667">
    <property type="entry name" value="beta-beta-alpha zinc fingers"/>
    <property type="match status" value="3"/>
</dbReference>
<dbReference type="GO" id="GO:0000981">
    <property type="term" value="F:DNA-binding transcription factor activity, RNA polymerase II-specific"/>
    <property type="evidence" value="ECO:0007669"/>
    <property type="project" value="TreeGrafter"/>
</dbReference>
<feature type="region of interest" description="Disordered" evidence="8">
    <location>
        <begin position="189"/>
        <end position="214"/>
    </location>
</feature>
<gene>
    <name evidence="10" type="ORF">HK103_007005</name>
</gene>
<dbReference type="AlphaFoldDB" id="A0AAD5UFY9"/>
<evidence type="ECO:0000256" key="5">
    <source>
        <dbReference type="ARBA" id="ARBA00022833"/>
    </source>
</evidence>
<reference evidence="10" key="1">
    <citation type="submission" date="2020-05" db="EMBL/GenBank/DDBJ databases">
        <title>Phylogenomic resolution of chytrid fungi.</title>
        <authorList>
            <person name="Stajich J.E."/>
            <person name="Amses K."/>
            <person name="Simmons R."/>
            <person name="Seto K."/>
            <person name="Myers J."/>
            <person name="Bonds A."/>
            <person name="Quandt C.A."/>
            <person name="Barry K."/>
            <person name="Liu P."/>
            <person name="Grigoriev I."/>
            <person name="Longcore J.E."/>
            <person name="James T.Y."/>
        </authorList>
    </citation>
    <scope>NUCLEOTIDE SEQUENCE</scope>
    <source>
        <strain evidence="10">PLAUS21</strain>
    </source>
</reference>
<sequence>MSNQDNLLDNLYSDPLYGQLPSEPNVMRTKRLGHRKSVSISYTQPPAQQIKSMHKRNASLTQPDEFHPPQQQHPEDVQKHRRFHSMTGMGNYQQPQMQQQHYQSYSTPSSPHLHSPPYMNNAHNPAYMPYPQYPSEHKKNYSGTSTMFDEFVGMQLEQTKLQPPQPQHRPGFRPLHPLMQETRVYDSRPLGHERQPSYDMNSQPGSHDSFDSSQLISHERHESYDSGMIGHERHDSYDSRVGQPILSHERHDSYDRNQMGGYSSHLHQVSPLNKMYYAEQDYGQGNSEMTVELSPTDGNAVLTQCSWGTCSMELHTQDLLVQHILQDHVGTGKASYVCEWRGCSRQLKPFTKRHKIQNHVRIHTGERPFACPVADCGKKFSRQDGLNTHIKTHSSVKPYVCSFPPCTKAYFHSRSLRKHERTHIDMQGGNSSQYIPSGEQPTVQSNIPSNIQQSNQVPYAMNYPIQQPYMNNNQYNSQQGQIPSNNGSGYMMELASLASQSTSQPIKDESYGWNQRENAL</sequence>
<keyword evidence="6" id="KW-0539">Nucleus</keyword>
<evidence type="ECO:0000313" key="10">
    <source>
        <dbReference type="EMBL" id="KAJ3254666.1"/>
    </source>
</evidence>
<comment type="caution">
    <text evidence="10">The sequence shown here is derived from an EMBL/GenBank/DDBJ whole genome shotgun (WGS) entry which is preliminary data.</text>
</comment>
<evidence type="ECO:0000259" key="9">
    <source>
        <dbReference type="PROSITE" id="PS50157"/>
    </source>
</evidence>
<proteinExistence type="predicted"/>
<dbReference type="Pfam" id="PF00096">
    <property type="entry name" value="zf-C2H2"/>
    <property type="match status" value="1"/>
</dbReference>
<dbReference type="SMART" id="SM00355">
    <property type="entry name" value="ZnF_C2H2"/>
    <property type="match status" value="4"/>
</dbReference>
<evidence type="ECO:0000256" key="2">
    <source>
        <dbReference type="ARBA" id="ARBA00022723"/>
    </source>
</evidence>
<feature type="region of interest" description="Disordered" evidence="8">
    <location>
        <begin position="1"/>
        <end position="25"/>
    </location>
</feature>
<evidence type="ECO:0000256" key="6">
    <source>
        <dbReference type="ARBA" id="ARBA00023242"/>
    </source>
</evidence>
<keyword evidence="11" id="KW-1185">Reference proteome</keyword>
<feature type="domain" description="C2H2-type" evidence="9">
    <location>
        <begin position="336"/>
        <end position="368"/>
    </location>
</feature>
<accession>A0AAD5UFY9</accession>
<dbReference type="FunFam" id="3.30.160.60:FF:002343">
    <property type="entry name" value="Zinc finger protein 33A"/>
    <property type="match status" value="1"/>
</dbReference>
<dbReference type="InterPro" id="IPR056436">
    <property type="entry name" value="Znf-C2H2_ZIC1-5/GLI1-3-like"/>
</dbReference>
<dbReference type="InterPro" id="IPR013087">
    <property type="entry name" value="Znf_C2H2_type"/>
</dbReference>
<keyword evidence="5" id="KW-0862">Zinc</keyword>
<dbReference type="GO" id="GO:0005634">
    <property type="term" value="C:nucleus"/>
    <property type="evidence" value="ECO:0007669"/>
    <property type="project" value="UniProtKB-SubCell"/>
</dbReference>
<dbReference type="InterPro" id="IPR036236">
    <property type="entry name" value="Znf_C2H2_sf"/>
</dbReference>
<feature type="region of interest" description="Disordered" evidence="8">
    <location>
        <begin position="46"/>
        <end position="73"/>
    </location>
</feature>
<dbReference type="Gene3D" id="3.30.160.60">
    <property type="entry name" value="Classic Zinc Finger"/>
    <property type="match status" value="4"/>
</dbReference>
<feature type="domain" description="C2H2-type" evidence="9">
    <location>
        <begin position="399"/>
        <end position="428"/>
    </location>
</feature>
<organism evidence="10 11">
    <name type="scientific">Boothiomyces macroporosus</name>
    <dbReference type="NCBI Taxonomy" id="261099"/>
    <lineage>
        <taxon>Eukaryota</taxon>
        <taxon>Fungi</taxon>
        <taxon>Fungi incertae sedis</taxon>
        <taxon>Chytridiomycota</taxon>
        <taxon>Chytridiomycota incertae sedis</taxon>
        <taxon>Chytridiomycetes</taxon>
        <taxon>Rhizophydiales</taxon>
        <taxon>Terramycetaceae</taxon>
        <taxon>Boothiomyces</taxon>
    </lineage>
</organism>
<name>A0AAD5UFY9_9FUNG</name>
<evidence type="ECO:0000313" key="11">
    <source>
        <dbReference type="Proteomes" id="UP001210925"/>
    </source>
</evidence>
<dbReference type="PANTHER" id="PTHR45718:SF4">
    <property type="entry name" value="TRANSCRIPTIONAL ACTIVATOR CUBITUS INTERRUPTUS"/>
    <property type="match status" value="1"/>
</dbReference>